<name>A0A916DQX8_9BACT</name>
<protein>
    <recommendedName>
        <fullName evidence="4">VWFA domain-containing protein</fullName>
    </recommendedName>
</protein>
<dbReference type="KEGG" id="aup:AsAng_0006920"/>
<accession>A0A916DQX8</accession>
<dbReference type="AlphaFoldDB" id="A0A916DQX8"/>
<evidence type="ECO:0000313" key="2">
    <source>
        <dbReference type="EMBL" id="BDS09987.1"/>
    </source>
</evidence>
<proteinExistence type="predicted"/>
<sequence>MKIKALIFLLLFIGQFAHSQEMDSIVVTPELLSKAKEFELPQYDTSRQSKYIIYLPMNYSKFLFTEEDKALFHTLRDTLIERIDLVYTVFRRSKTFDQVKLNKERYEMFQKFFPQAFNNNLIDWNLMAQNGTMDYGEAQTYFHGFVIYLKPHRVTTKNGITIGTAMDLRVDEPETRTLETNEEVAKIKTLLNKSTATKIVLDTTYTKKKKRFWTGMYLAKNKNKRKKGKKFKTKGPKRPKEYRTKYEEIMTVTEREVPDLDAAPEPEKVIAEITSDSVVYAVMNRTLGRWEDHVVVQDVTGSMHPYLTQTLLFLKGHIQKNTTEKFVFFNDGDDQPDGPLGYSGGCYYTSADNVKEIEEMAFEAMRNGQGGKASENDIEAILYGIKKFPNCKGVVLIADNFSRVRDFRLIPRLMKLGKPVRVVVCGIAKGDVVNLDYIYLARYTKGSIHTIDDDITDLANKEDGEAFKVGSQYFKIEKNAIKLIHQSKSKHYKRF</sequence>
<evidence type="ECO:0000256" key="1">
    <source>
        <dbReference type="SAM" id="SignalP"/>
    </source>
</evidence>
<evidence type="ECO:0008006" key="4">
    <source>
        <dbReference type="Google" id="ProtNLM"/>
    </source>
</evidence>
<organism evidence="2 3">
    <name type="scientific">Aureispira anguillae</name>
    <dbReference type="NCBI Taxonomy" id="2864201"/>
    <lineage>
        <taxon>Bacteria</taxon>
        <taxon>Pseudomonadati</taxon>
        <taxon>Bacteroidota</taxon>
        <taxon>Saprospiria</taxon>
        <taxon>Saprospirales</taxon>
        <taxon>Saprospiraceae</taxon>
        <taxon>Aureispira</taxon>
    </lineage>
</organism>
<reference evidence="2" key="1">
    <citation type="submission" date="2022-09" db="EMBL/GenBank/DDBJ databases">
        <title>Aureispira anguillicida sp. nov., isolated from Leptocephalus of Japanese eel Anguilla japonica.</title>
        <authorList>
            <person name="Yuasa K."/>
            <person name="Mekata T."/>
            <person name="Ikunari K."/>
        </authorList>
    </citation>
    <scope>NUCLEOTIDE SEQUENCE</scope>
    <source>
        <strain evidence="2">EL160426</strain>
    </source>
</reference>
<dbReference type="Proteomes" id="UP001060919">
    <property type="component" value="Chromosome"/>
</dbReference>
<dbReference type="RefSeq" id="WP_264791331.1">
    <property type="nucleotide sequence ID" value="NZ_AP026867.1"/>
</dbReference>
<feature type="signal peptide" evidence="1">
    <location>
        <begin position="1"/>
        <end position="19"/>
    </location>
</feature>
<gene>
    <name evidence="2" type="ORF">AsAng_0006920</name>
</gene>
<keyword evidence="1" id="KW-0732">Signal</keyword>
<evidence type="ECO:0000313" key="3">
    <source>
        <dbReference type="Proteomes" id="UP001060919"/>
    </source>
</evidence>
<dbReference type="EMBL" id="AP026867">
    <property type="protein sequence ID" value="BDS09987.1"/>
    <property type="molecule type" value="Genomic_DNA"/>
</dbReference>
<keyword evidence="3" id="KW-1185">Reference proteome</keyword>
<feature type="chain" id="PRO_5037230945" description="VWFA domain-containing protein" evidence="1">
    <location>
        <begin position="20"/>
        <end position="495"/>
    </location>
</feature>